<dbReference type="InterPro" id="IPR011042">
    <property type="entry name" value="6-blade_b-propeller_TolB-like"/>
</dbReference>
<dbReference type="Gene3D" id="2.120.10.30">
    <property type="entry name" value="TolB, C-terminal domain"/>
    <property type="match status" value="1"/>
</dbReference>
<reference evidence="1 2" key="1">
    <citation type="submission" date="2020-06" db="EMBL/GenBank/DDBJ databases">
        <authorList>
            <person name="Li R."/>
            <person name="Bekaert M."/>
        </authorList>
    </citation>
    <scope>NUCLEOTIDE SEQUENCE [LARGE SCALE GENOMIC DNA]</scope>
    <source>
        <strain evidence="2">wild</strain>
    </source>
</reference>
<organism evidence="1 2">
    <name type="scientific">Mytilus coruscus</name>
    <name type="common">Sea mussel</name>
    <dbReference type="NCBI Taxonomy" id="42192"/>
    <lineage>
        <taxon>Eukaryota</taxon>
        <taxon>Metazoa</taxon>
        <taxon>Spiralia</taxon>
        <taxon>Lophotrochozoa</taxon>
        <taxon>Mollusca</taxon>
        <taxon>Bivalvia</taxon>
        <taxon>Autobranchia</taxon>
        <taxon>Pteriomorphia</taxon>
        <taxon>Mytilida</taxon>
        <taxon>Mytiloidea</taxon>
        <taxon>Mytilidae</taxon>
        <taxon>Mytilinae</taxon>
        <taxon>Mytilus</taxon>
    </lineage>
</organism>
<name>A0A6J8E882_MYTCO</name>
<evidence type="ECO:0000313" key="1">
    <source>
        <dbReference type="EMBL" id="CAC5416306.1"/>
    </source>
</evidence>
<proteinExistence type="predicted"/>
<dbReference type="AlphaFoldDB" id="A0A6J8E882"/>
<dbReference type="OrthoDB" id="6112064at2759"/>
<protein>
    <submittedName>
        <fullName evidence="1">Uncharacterized protein</fullName>
    </submittedName>
</protein>
<sequence length="232" mass="26114">MQNKNLIAIAENSNPRCLVYSKDGEKKGQVWLSGVPDSIAVITCVNNNLIGITLIFQQKVCVVDTNKMQVVKAIVVHDDCMGLVCFDNLLIANCANDGLIYIAKSGKIVKENKYIKGELYCHVDTQGNLYSVYRNTNNIHVNNLINNKRYIYFMEEIIDPAGLTTDRDNNLFVACMEMDMIFVNHSLHSPAKTVLDRPDGIKGPSSIDYDKENDELLVVNNHSRSILIFKKK</sequence>
<dbReference type="EMBL" id="CACVKT020008625">
    <property type="protein sequence ID" value="CAC5416306.1"/>
    <property type="molecule type" value="Genomic_DNA"/>
</dbReference>
<keyword evidence="2" id="KW-1185">Reference proteome</keyword>
<dbReference type="SUPFAM" id="SSF101898">
    <property type="entry name" value="NHL repeat"/>
    <property type="match status" value="1"/>
</dbReference>
<accession>A0A6J8E882</accession>
<gene>
    <name evidence="1" type="ORF">MCOR_48942</name>
</gene>
<dbReference type="Proteomes" id="UP000507470">
    <property type="component" value="Unassembled WGS sequence"/>
</dbReference>
<evidence type="ECO:0000313" key="2">
    <source>
        <dbReference type="Proteomes" id="UP000507470"/>
    </source>
</evidence>